<feature type="domain" description="Sodium channel modifier 1 zinc-finger" evidence="12">
    <location>
        <begin position="43"/>
        <end position="68"/>
    </location>
</feature>
<gene>
    <name evidence="14" type="ORF">CEY00_Acc06981</name>
</gene>
<feature type="region of interest" description="Disordered" evidence="11">
    <location>
        <begin position="130"/>
        <end position="159"/>
    </location>
</feature>
<evidence type="ECO:0000256" key="2">
    <source>
        <dbReference type="ARBA" id="ARBA00004642"/>
    </source>
</evidence>
<keyword evidence="14" id="KW-0406">Ion transport</keyword>
<keyword evidence="10" id="KW-0539">Nucleus</keyword>
<organism evidence="14 15">
    <name type="scientific">Actinidia chinensis var. chinensis</name>
    <name type="common">Chinese soft-hair kiwi</name>
    <dbReference type="NCBI Taxonomy" id="1590841"/>
    <lineage>
        <taxon>Eukaryota</taxon>
        <taxon>Viridiplantae</taxon>
        <taxon>Streptophyta</taxon>
        <taxon>Embryophyta</taxon>
        <taxon>Tracheophyta</taxon>
        <taxon>Spermatophyta</taxon>
        <taxon>Magnoliopsida</taxon>
        <taxon>eudicotyledons</taxon>
        <taxon>Gunneridae</taxon>
        <taxon>Pentapetalae</taxon>
        <taxon>asterids</taxon>
        <taxon>Ericales</taxon>
        <taxon>Actinidiaceae</taxon>
        <taxon>Actinidia</taxon>
    </lineage>
</organism>
<dbReference type="OMA" id="NGKYACT"/>
<keyword evidence="8" id="KW-0862">Zinc</keyword>
<feature type="compositionally biased region" description="Polar residues" evidence="11">
    <location>
        <begin position="130"/>
        <end position="139"/>
    </location>
</feature>
<evidence type="ECO:0000259" key="12">
    <source>
        <dbReference type="Pfam" id="PF15803"/>
    </source>
</evidence>
<dbReference type="AlphaFoldDB" id="A0A2R6RH56"/>
<keyword evidence="7" id="KW-0863">Zinc-finger</keyword>
<feature type="compositionally biased region" description="Basic and acidic residues" evidence="11">
    <location>
        <begin position="140"/>
        <end position="149"/>
    </location>
</feature>
<dbReference type="InParanoid" id="A0A2R6RH56"/>
<keyword evidence="14" id="KW-0407">Ion channel</keyword>
<accession>A0A2R6RH56</accession>
<name>A0A2R6RH56_ACTCC</name>
<dbReference type="GO" id="GO:0006397">
    <property type="term" value="P:mRNA processing"/>
    <property type="evidence" value="ECO:0007669"/>
    <property type="project" value="UniProtKB-KW"/>
</dbReference>
<keyword evidence="15" id="KW-1185">Reference proteome</keyword>
<evidence type="ECO:0000256" key="11">
    <source>
        <dbReference type="SAM" id="MobiDB-lite"/>
    </source>
</evidence>
<proteinExistence type="predicted"/>
<keyword evidence="6" id="KW-0747">Spliceosome</keyword>
<reference evidence="14 15" key="1">
    <citation type="submission" date="2017-07" db="EMBL/GenBank/DDBJ databases">
        <title>An improved, manually edited Actinidia chinensis var. chinensis (kiwifruit) genome highlights the challenges associated with draft genomes and gene prediction in plants.</title>
        <authorList>
            <person name="Pilkington S."/>
            <person name="Crowhurst R."/>
            <person name="Hilario E."/>
            <person name="Nardozza S."/>
            <person name="Fraser L."/>
            <person name="Peng Y."/>
            <person name="Gunaseelan K."/>
            <person name="Simpson R."/>
            <person name="Tahir J."/>
            <person name="Deroles S."/>
            <person name="Templeton K."/>
            <person name="Luo Z."/>
            <person name="Davy M."/>
            <person name="Cheng C."/>
            <person name="Mcneilage M."/>
            <person name="Scaglione D."/>
            <person name="Liu Y."/>
            <person name="Zhang Q."/>
            <person name="Datson P."/>
            <person name="De Silva N."/>
            <person name="Gardiner S."/>
            <person name="Bassett H."/>
            <person name="Chagne D."/>
            <person name="Mccallum J."/>
            <person name="Dzierzon H."/>
            <person name="Deng C."/>
            <person name="Wang Y.-Y."/>
            <person name="Barron N."/>
            <person name="Manako K."/>
            <person name="Bowen J."/>
            <person name="Foster T."/>
            <person name="Erridge Z."/>
            <person name="Tiffin H."/>
            <person name="Waite C."/>
            <person name="Davies K."/>
            <person name="Grierson E."/>
            <person name="Laing W."/>
            <person name="Kirk R."/>
            <person name="Chen X."/>
            <person name="Wood M."/>
            <person name="Montefiori M."/>
            <person name="Brummell D."/>
            <person name="Schwinn K."/>
            <person name="Catanach A."/>
            <person name="Fullerton C."/>
            <person name="Li D."/>
            <person name="Meiyalaghan S."/>
            <person name="Nieuwenhuizen N."/>
            <person name="Read N."/>
            <person name="Prakash R."/>
            <person name="Hunter D."/>
            <person name="Zhang H."/>
            <person name="Mckenzie M."/>
            <person name="Knabel M."/>
            <person name="Harris A."/>
            <person name="Allan A."/>
            <person name="Chen A."/>
            <person name="Janssen B."/>
            <person name="Plunkett B."/>
            <person name="Dwamena C."/>
            <person name="Voogd C."/>
            <person name="Leif D."/>
            <person name="Lafferty D."/>
            <person name="Souleyre E."/>
            <person name="Varkonyi-Gasic E."/>
            <person name="Gambi F."/>
            <person name="Hanley J."/>
            <person name="Yao J.-L."/>
            <person name="Cheung J."/>
            <person name="David K."/>
            <person name="Warren B."/>
            <person name="Marsh K."/>
            <person name="Snowden K."/>
            <person name="Lin-Wang K."/>
            <person name="Brian L."/>
            <person name="Martinez-Sanchez M."/>
            <person name="Wang M."/>
            <person name="Ileperuma N."/>
            <person name="Macnee N."/>
            <person name="Campin R."/>
            <person name="Mcatee P."/>
            <person name="Drummond R."/>
            <person name="Espley R."/>
            <person name="Ireland H."/>
            <person name="Wu R."/>
            <person name="Atkinson R."/>
            <person name="Karunairetnam S."/>
            <person name="Bulley S."/>
            <person name="Chunkath S."/>
            <person name="Hanley Z."/>
            <person name="Storey R."/>
            <person name="Thrimawithana A."/>
            <person name="Thomson S."/>
            <person name="David C."/>
            <person name="Testolin R."/>
        </authorList>
    </citation>
    <scope>NUCLEOTIDE SEQUENCE [LARGE SCALE GENOMIC DNA]</scope>
    <source>
        <strain evidence="15">cv. Red5</strain>
        <tissue evidence="14">Young leaf</tissue>
    </source>
</reference>
<dbReference type="InterPro" id="IPR031622">
    <property type="entry name" value="Znf-SCNM1"/>
</dbReference>
<dbReference type="EMBL" id="NKQK01000006">
    <property type="protein sequence ID" value="PSS29365.1"/>
    <property type="molecule type" value="Genomic_DNA"/>
</dbReference>
<dbReference type="InterPro" id="IPR031625">
    <property type="entry name" value="SCNM1_acidic"/>
</dbReference>
<evidence type="ECO:0000313" key="15">
    <source>
        <dbReference type="Proteomes" id="UP000241394"/>
    </source>
</evidence>
<evidence type="ECO:0000256" key="9">
    <source>
        <dbReference type="ARBA" id="ARBA00023187"/>
    </source>
</evidence>
<dbReference type="PANTHER" id="PTHR32297:SF1">
    <property type="entry name" value="SODIUM CHANNEL MODIFIER 1"/>
    <property type="match status" value="1"/>
</dbReference>
<evidence type="ECO:0000256" key="1">
    <source>
        <dbReference type="ARBA" id="ARBA00004324"/>
    </source>
</evidence>
<keyword evidence="9" id="KW-0508">mRNA splicing</keyword>
<dbReference type="STRING" id="1590841.A0A2R6RH56"/>
<reference evidence="15" key="2">
    <citation type="journal article" date="2018" name="BMC Genomics">
        <title>A manually annotated Actinidia chinensis var. chinensis (kiwifruit) genome highlights the challenges associated with draft genomes and gene prediction in plants.</title>
        <authorList>
            <person name="Pilkington S.M."/>
            <person name="Crowhurst R."/>
            <person name="Hilario E."/>
            <person name="Nardozza S."/>
            <person name="Fraser L."/>
            <person name="Peng Y."/>
            <person name="Gunaseelan K."/>
            <person name="Simpson R."/>
            <person name="Tahir J."/>
            <person name="Deroles S.C."/>
            <person name="Templeton K."/>
            <person name="Luo Z."/>
            <person name="Davy M."/>
            <person name="Cheng C."/>
            <person name="McNeilage M."/>
            <person name="Scaglione D."/>
            <person name="Liu Y."/>
            <person name="Zhang Q."/>
            <person name="Datson P."/>
            <person name="De Silva N."/>
            <person name="Gardiner S.E."/>
            <person name="Bassett H."/>
            <person name="Chagne D."/>
            <person name="McCallum J."/>
            <person name="Dzierzon H."/>
            <person name="Deng C."/>
            <person name="Wang Y.Y."/>
            <person name="Barron L."/>
            <person name="Manako K."/>
            <person name="Bowen J."/>
            <person name="Foster T.M."/>
            <person name="Erridge Z.A."/>
            <person name="Tiffin H."/>
            <person name="Waite C.N."/>
            <person name="Davies K.M."/>
            <person name="Grierson E.P."/>
            <person name="Laing W.A."/>
            <person name="Kirk R."/>
            <person name="Chen X."/>
            <person name="Wood M."/>
            <person name="Montefiori M."/>
            <person name="Brummell D.A."/>
            <person name="Schwinn K.E."/>
            <person name="Catanach A."/>
            <person name="Fullerton C."/>
            <person name="Li D."/>
            <person name="Meiyalaghan S."/>
            <person name="Nieuwenhuizen N."/>
            <person name="Read N."/>
            <person name="Prakash R."/>
            <person name="Hunter D."/>
            <person name="Zhang H."/>
            <person name="McKenzie M."/>
            <person name="Knabel M."/>
            <person name="Harris A."/>
            <person name="Allan A.C."/>
            <person name="Gleave A."/>
            <person name="Chen A."/>
            <person name="Janssen B.J."/>
            <person name="Plunkett B."/>
            <person name="Ampomah-Dwamena C."/>
            <person name="Voogd C."/>
            <person name="Leif D."/>
            <person name="Lafferty D."/>
            <person name="Souleyre E.J.F."/>
            <person name="Varkonyi-Gasic E."/>
            <person name="Gambi F."/>
            <person name="Hanley J."/>
            <person name="Yao J.L."/>
            <person name="Cheung J."/>
            <person name="David K.M."/>
            <person name="Warren B."/>
            <person name="Marsh K."/>
            <person name="Snowden K.C."/>
            <person name="Lin-Wang K."/>
            <person name="Brian L."/>
            <person name="Martinez-Sanchez M."/>
            <person name="Wang M."/>
            <person name="Ileperuma N."/>
            <person name="Macnee N."/>
            <person name="Campin R."/>
            <person name="McAtee P."/>
            <person name="Drummond R.S.M."/>
            <person name="Espley R.V."/>
            <person name="Ireland H.S."/>
            <person name="Wu R."/>
            <person name="Atkinson R.G."/>
            <person name="Karunairetnam S."/>
            <person name="Bulley S."/>
            <person name="Chunkath S."/>
            <person name="Hanley Z."/>
            <person name="Storey R."/>
            <person name="Thrimawithana A.H."/>
            <person name="Thomson S."/>
            <person name="David C."/>
            <person name="Testolin R."/>
            <person name="Huang H."/>
            <person name="Hellens R.P."/>
            <person name="Schaffer R.J."/>
        </authorList>
    </citation>
    <scope>NUCLEOTIDE SEQUENCE [LARGE SCALE GENOMIC DNA]</scope>
    <source>
        <strain evidence="15">cv. Red5</strain>
    </source>
</reference>
<evidence type="ECO:0000256" key="8">
    <source>
        <dbReference type="ARBA" id="ARBA00022833"/>
    </source>
</evidence>
<evidence type="ECO:0000256" key="4">
    <source>
        <dbReference type="ARBA" id="ARBA00022664"/>
    </source>
</evidence>
<dbReference type="Gramene" id="PSS29365">
    <property type="protein sequence ID" value="PSS29365"/>
    <property type="gene ID" value="CEY00_Acc06981"/>
</dbReference>
<comment type="caution">
    <text evidence="14">The sequence shown here is derived from an EMBL/GenBank/DDBJ whole genome shotgun (WGS) entry which is preliminary data.</text>
</comment>
<dbReference type="PANTHER" id="PTHR32297">
    <property type="entry name" value="SODIUM CHANNEL MODIFIER 1"/>
    <property type="match status" value="1"/>
</dbReference>
<dbReference type="Pfam" id="PF15805">
    <property type="entry name" value="SCNM1_acidic"/>
    <property type="match status" value="1"/>
</dbReference>
<keyword evidence="4" id="KW-0507">mRNA processing</keyword>
<evidence type="ECO:0000313" key="14">
    <source>
        <dbReference type="EMBL" id="PSS29365.1"/>
    </source>
</evidence>
<dbReference type="OrthoDB" id="1924550at2759"/>
<evidence type="ECO:0000256" key="5">
    <source>
        <dbReference type="ARBA" id="ARBA00022723"/>
    </source>
</evidence>
<protein>
    <recommendedName>
        <fullName evidence="3">Sodium channel modifier 1</fullName>
    </recommendedName>
</protein>
<dbReference type="Pfam" id="PF15803">
    <property type="entry name" value="zf-SCNM1"/>
    <property type="match status" value="1"/>
</dbReference>
<evidence type="ECO:0000256" key="3">
    <source>
        <dbReference type="ARBA" id="ARBA00020620"/>
    </source>
</evidence>
<evidence type="ECO:0000256" key="10">
    <source>
        <dbReference type="ARBA" id="ARBA00023242"/>
    </source>
</evidence>
<dbReference type="InterPro" id="IPR033570">
    <property type="entry name" value="SCNM1"/>
</dbReference>
<sequence length="228" mass="25488">MSVYGGDSWAREAQYRKRRVDDLVVEGLDASSYKKLSGGKYACLVCPHNPVFDTPLVLSMHIKGSRHCAAESKLKKKQFVIQDEINKRIALSECSAGDVSASSISTQVNQHCRLARKPLIEQTRRAASEILSNRAPQQTEPKENNDVKSSKGHSTDGPLHCNNTGSYLAIEAADNLVALPRLDIRERQERELKFTAAGWKRDGHGKWFKDENVEFDSDEEDPNVCFAL</sequence>
<dbReference type="GO" id="GO:0008380">
    <property type="term" value="P:RNA splicing"/>
    <property type="evidence" value="ECO:0007669"/>
    <property type="project" value="UniProtKB-KW"/>
</dbReference>
<evidence type="ECO:0000259" key="13">
    <source>
        <dbReference type="Pfam" id="PF15805"/>
    </source>
</evidence>
<keyword evidence="14" id="KW-0813">Transport</keyword>
<dbReference type="GO" id="GO:0005681">
    <property type="term" value="C:spliceosomal complex"/>
    <property type="evidence" value="ECO:0007669"/>
    <property type="project" value="UniProtKB-KW"/>
</dbReference>
<dbReference type="Proteomes" id="UP000241394">
    <property type="component" value="Chromosome LG6"/>
</dbReference>
<keyword evidence="5" id="KW-0479">Metal-binding</keyword>
<dbReference type="GO" id="GO:0034220">
    <property type="term" value="P:monoatomic ion transmembrane transport"/>
    <property type="evidence" value="ECO:0007669"/>
    <property type="project" value="UniProtKB-KW"/>
</dbReference>
<evidence type="ECO:0000256" key="7">
    <source>
        <dbReference type="ARBA" id="ARBA00022771"/>
    </source>
</evidence>
<comment type="subcellular location">
    <subcellularLocation>
        <location evidence="1">Nucleus speckle</location>
    </subcellularLocation>
    <subcellularLocation>
        <location evidence="2">Nucleus</location>
        <location evidence="2">Nucleoplasm</location>
    </subcellularLocation>
</comment>
<dbReference type="GO" id="GO:0016607">
    <property type="term" value="C:nuclear speck"/>
    <property type="evidence" value="ECO:0007669"/>
    <property type="project" value="UniProtKB-SubCell"/>
</dbReference>
<feature type="domain" description="Sodium channel modifier 1 acidic C-terminal" evidence="13">
    <location>
        <begin position="186"/>
        <end position="223"/>
    </location>
</feature>
<evidence type="ECO:0000256" key="6">
    <source>
        <dbReference type="ARBA" id="ARBA00022728"/>
    </source>
</evidence>
<dbReference type="GO" id="GO:0008270">
    <property type="term" value="F:zinc ion binding"/>
    <property type="evidence" value="ECO:0007669"/>
    <property type="project" value="UniProtKB-KW"/>
</dbReference>